<proteinExistence type="inferred from homology"/>
<dbReference type="InterPro" id="IPR006439">
    <property type="entry name" value="HAD-SF_hydro_IA"/>
</dbReference>
<protein>
    <submittedName>
        <fullName evidence="2">HAD family hydrolase</fullName>
    </submittedName>
</protein>
<dbReference type="InterPro" id="IPR023214">
    <property type="entry name" value="HAD_sf"/>
</dbReference>
<gene>
    <name evidence="2" type="ORF">OB919_09150</name>
</gene>
<name>A0AAP2Z7I4_9EURY</name>
<sequence length="184" mass="20191">MTEYDAIVYDLDGTLVHLAVDWGAVASDVLAVYERASIEPPSDSLWELLERAEEYELKSPVESTIAGHEHDGARASRRLPHADELVDQPESMPIGVCSLNCERACHLALETHDLFEPVDAVVGRDTVATSKPHPEPLLETISGLGVRPERTLFVGDSPRDETTAKRAGTGFEYVDGQRTLELGR</sequence>
<evidence type="ECO:0000313" key="3">
    <source>
        <dbReference type="Proteomes" id="UP001321047"/>
    </source>
</evidence>
<accession>A0AAP2Z7I4</accession>
<dbReference type="SFLD" id="SFLDG01129">
    <property type="entry name" value="C1.5:_HAD__Beta-PGM__Phosphata"/>
    <property type="match status" value="1"/>
</dbReference>
<evidence type="ECO:0000313" key="2">
    <source>
        <dbReference type="EMBL" id="MCU4752147.1"/>
    </source>
</evidence>
<dbReference type="InterPro" id="IPR050155">
    <property type="entry name" value="HAD-like_hydrolase_sf"/>
</dbReference>
<comment type="caution">
    <text evidence="2">The sequence shown here is derived from an EMBL/GenBank/DDBJ whole genome shotgun (WGS) entry which is preliminary data.</text>
</comment>
<dbReference type="Proteomes" id="UP001321047">
    <property type="component" value="Unassembled WGS sequence"/>
</dbReference>
<reference evidence="2 3" key="1">
    <citation type="submission" date="2022-09" db="EMBL/GenBank/DDBJ databases">
        <title>Enrichment on poylsaccharides allowed isolation of novel metabolic and taxonomic groups of Haloarchaea.</title>
        <authorList>
            <person name="Sorokin D.Y."/>
            <person name="Elcheninov A.G."/>
            <person name="Khizhniak T.V."/>
            <person name="Kolganova T.V."/>
            <person name="Kublanov I.V."/>
        </authorList>
    </citation>
    <scope>NUCLEOTIDE SEQUENCE [LARGE SCALE GENOMIC DNA]</scope>
    <source>
        <strain evidence="2 3">AArc-curdl1</strain>
    </source>
</reference>
<dbReference type="Pfam" id="PF13419">
    <property type="entry name" value="HAD_2"/>
    <property type="match status" value="1"/>
</dbReference>
<dbReference type="NCBIfam" id="TIGR01549">
    <property type="entry name" value="HAD-SF-IA-v1"/>
    <property type="match status" value="1"/>
</dbReference>
<keyword evidence="3" id="KW-1185">Reference proteome</keyword>
<organism evidence="2 3">
    <name type="scientific">Natronosalvus hydrolyticus</name>
    <dbReference type="NCBI Taxonomy" id="2979988"/>
    <lineage>
        <taxon>Archaea</taxon>
        <taxon>Methanobacteriati</taxon>
        <taxon>Methanobacteriota</taxon>
        <taxon>Stenosarchaea group</taxon>
        <taxon>Halobacteria</taxon>
        <taxon>Halobacteriales</taxon>
        <taxon>Natrialbaceae</taxon>
        <taxon>Natronosalvus</taxon>
    </lineage>
</organism>
<dbReference type="InterPro" id="IPR023198">
    <property type="entry name" value="PGP-like_dom2"/>
</dbReference>
<dbReference type="SUPFAM" id="SSF56784">
    <property type="entry name" value="HAD-like"/>
    <property type="match status" value="1"/>
</dbReference>
<dbReference type="GO" id="GO:0008967">
    <property type="term" value="F:phosphoglycolate phosphatase activity"/>
    <property type="evidence" value="ECO:0007669"/>
    <property type="project" value="TreeGrafter"/>
</dbReference>
<dbReference type="AlphaFoldDB" id="A0AAP2Z7I4"/>
<dbReference type="PANTHER" id="PTHR43434:SF1">
    <property type="entry name" value="PHOSPHOGLYCOLATE PHOSPHATASE"/>
    <property type="match status" value="1"/>
</dbReference>
<dbReference type="InterPro" id="IPR036412">
    <property type="entry name" value="HAD-like_sf"/>
</dbReference>
<comment type="similarity">
    <text evidence="1">Belongs to the HAD-like hydrolase superfamily.</text>
</comment>
<dbReference type="EMBL" id="JAOPJZ010000005">
    <property type="protein sequence ID" value="MCU4752147.1"/>
    <property type="molecule type" value="Genomic_DNA"/>
</dbReference>
<evidence type="ECO:0000256" key="1">
    <source>
        <dbReference type="ARBA" id="ARBA00007958"/>
    </source>
</evidence>
<dbReference type="InterPro" id="IPR041492">
    <property type="entry name" value="HAD_2"/>
</dbReference>
<keyword evidence="2" id="KW-0378">Hydrolase</keyword>
<dbReference type="GO" id="GO:0006281">
    <property type="term" value="P:DNA repair"/>
    <property type="evidence" value="ECO:0007669"/>
    <property type="project" value="TreeGrafter"/>
</dbReference>
<dbReference type="PANTHER" id="PTHR43434">
    <property type="entry name" value="PHOSPHOGLYCOLATE PHOSPHATASE"/>
    <property type="match status" value="1"/>
</dbReference>
<dbReference type="Gene3D" id="3.40.50.1000">
    <property type="entry name" value="HAD superfamily/HAD-like"/>
    <property type="match status" value="1"/>
</dbReference>
<dbReference type="Gene3D" id="1.10.150.240">
    <property type="entry name" value="Putative phosphatase, domain 2"/>
    <property type="match status" value="1"/>
</dbReference>
<dbReference type="RefSeq" id="WP_342808484.1">
    <property type="nucleotide sequence ID" value="NZ_JAOPJZ010000005.1"/>
</dbReference>
<dbReference type="SFLD" id="SFLDS00003">
    <property type="entry name" value="Haloacid_Dehalogenase"/>
    <property type="match status" value="1"/>
</dbReference>